<organism evidence="2 3">
    <name type="scientific">Gossypium arboreum</name>
    <name type="common">Tree cotton</name>
    <name type="synonym">Gossypium nanking</name>
    <dbReference type="NCBI Taxonomy" id="29729"/>
    <lineage>
        <taxon>Eukaryota</taxon>
        <taxon>Viridiplantae</taxon>
        <taxon>Streptophyta</taxon>
        <taxon>Embryophyta</taxon>
        <taxon>Tracheophyta</taxon>
        <taxon>Spermatophyta</taxon>
        <taxon>Magnoliopsida</taxon>
        <taxon>eudicotyledons</taxon>
        <taxon>Gunneridae</taxon>
        <taxon>Pentapetalae</taxon>
        <taxon>rosids</taxon>
        <taxon>malvids</taxon>
        <taxon>Malvales</taxon>
        <taxon>Malvaceae</taxon>
        <taxon>Malvoideae</taxon>
        <taxon>Gossypium</taxon>
    </lineage>
</organism>
<dbReference type="Proteomes" id="UP001358586">
    <property type="component" value="Chromosome 9"/>
</dbReference>
<evidence type="ECO:0000313" key="3">
    <source>
        <dbReference type="Proteomes" id="UP001358586"/>
    </source>
</evidence>
<feature type="compositionally biased region" description="Acidic residues" evidence="1">
    <location>
        <begin position="36"/>
        <end position="50"/>
    </location>
</feature>
<reference evidence="2 3" key="1">
    <citation type="submission" date="2023-03" db="EMBL/GenBank/DDBJ databases">
        <title>WGS of Gossypium arboreum.</title>
        <authorList>
            <person name="Yu D."/>
        </authorList>
    </citation>
    <scope>NUCLEOTIDE SEQUENCE [LARGE SCALE GENOMIC DNA]</scope>
    <source>
        <tissue evidence="2">Leaf</tissue>
    </source>
</reference>
<comment type="caution">
    <text evidence="2">The sequence shown here is derived from an EMBL/GenBank/DDBJ whole genome shotgun (WGS) entry which is preliminary data.</text>
</comment>
<dbReference type="EMBL" id="JARKNE010000009">
    <property type="protein sequence ID" value="KAK5803229.1"/>
    <property type="molecule type" value="Genomic_DNA"/>
</dbReference>
<proteinExistence type="predicted"/>
<feature type="region of interest" description="Disordered" evidence="1">
    <location>
        <begin position="29"/>
        <end position="99"/>
    </location>
</feature>
<accession>A0ABR0NRT2</accession>
<keyword evidence="3" id="KW-1185">Reference proteome</keyword>
<feature type="compositionally biased region" description="Basic and acidic residues" evidence="1">
    <location>
        <begin position="85"/>
        <end position="94"/>
    </location>
</feature>
<name>A0ABR0NRT2_GOSAR</name>
<feature type="compositionally biased region" description="Basic and acidic residues" evidence="1">
    <location>
        <begin position="62"/>
        <end position="71"/>
    </location>
</feature>
<sequence>MLDVVTNPGSQWIIRRFGSHSCRRLVEKVHELNQGEQEEPTDSDTEDSTNETETKANSIIGTKEEESDKKPNSPKPVEGSATPKLEVEPEKETVKLNVEPKSTTLMPISASASKKSELSIMMDMCKFMQNQQQT</sequence>
<gene>
    <name evidence="2" type="ORF">PVK06_030872</name>
</gene>
<evidence type="ECO:0000313" key="2">
    <source>
        <dbReference type="EMBL" id="KAK5803229.1"/>
    </source>
</evidence>
<evidence type="ECO:0000256" key="1">
    <source>
        <dbReference type="SAM" id="MobiDB-lite"/>
    </source>
</evidence>
<protein>
    <submittedName>
        <fullName evidence="2">Uncharacterized protein</fullName>
    </submittedName>
</protein>